<comment type="caution">
    <text evidence="2">The sequence shown here is derived from an EMBL/GenBank/DDBJ whole genome shotgun (WGS) entry which is preliminary data.</text>
</comment>
<proteinExistence type="predicted"/>
<feature type="transmembrane region" description="Helical" evidence="1">
    <location>
        <begin position="126"/>
        <end position="143"/>
    </location>
</feature>
<dbReference type="EMBL" id="JAJSOW010000101">
    <property type="protein sequence ID" value="KAI9180378.1"/>
    <property type="molecule type" value="Genomic_DNA"/>
</dbReference>
<sequence length="183" mass="20305">MVTEDWVEAMLGPLVMIRPAVITIIDDVKPEINEEECYSAPKFNKEVVLGRDDTAEVQGTAMVMRWVLTPHAKGGVMASEQSGTKSQIYNYPNLYGQLSSIVAVISGSLSSVSLITIFLPGLPGRLIFITWACVSIVVSYVQLDNKHLSLALPDDHENLFPSCRHLESVQRKRQLVEQPRLPV</sequence>
<gene>
    <name evidence="2" type="ORF">LWI28_004236</name>
</gene>
<name>A0AAD5IXY3_ACENE</name>
<reference evidence="2" key="1">
    <citation type="journal article" date="2022" name="Plant J.">
        <title>Strategies of tolerance reflected in two North American maple genomes.</title>
        <authorList>
            <person name="McEvoy S.L."/>
            <person name="Sezen U.U."/>
            <person name="Trouern-Trend A."/>
            <person name="McMahon S.M."/>
            <person name="Schaberg P.G."/>
            <person name="Yang J."/>
            <person name="Wegrzyn J.L."/>
            <person name="Swenson N.G."/>
        </authorList>
    </citation>
    <scope>NUCLEOTIDE SEQUENCE</scope>
    <source>
        <strain evidence="2">91603</strain>
    </source>
</reference>
<keyword evidence="1" id="KW-0472">Membrane</keyword>
<evidence type="ECO:0000256" key="1">
    <source>
        <dbReference type="SAM" id="Phobius"/>
    </source>
</evidence>
<reference evidence="2" key="2">
    <citation type="submission" date="2023-02" db="EMBL/GenBank/DDBJ databases">
        <authorList>
            <person name="Swenson N.G."/>
            <person name="Wegrzyn J.L."/>
            <person name="Mcevoy S.L."/>
        </authorList>
    </citation>
    <scope>NUCLEOTIDE SEQUENCE</scope>
    <source>
        <strain evidence="2">91603</strain>
        <tissue evidence="2">Leaf</tissue>
    </source>
</reference>
<dbReference type="AlphaFoldDB" id="A0AAD5IXY3"/>
<keyword evidence="1" id="KW-0812">Transmembrane</keyword>
<evidence type="ECO:0000313" key="2">
    <source>
        <dbReference type="EMBL" id="KAI9180378.1"/>
    </source>
</evidence>
<keyword evidence="1" id="KW-1133">Transmembrane helix</keyword>
<accession>A0AAD5IXY3</accession>
<organism evidence="2 3">
    <name type="scientific">Acer negundo</name>
    <name type="common">Box elder</name>
    <dbReference type="NCBI Taxonomy" id="4023"/>
    <lineage>
        <taxon>Eukaryota</taxon>
        <taxon>Viridiplantae</taxon>
        <taxon>Streptophyta</taxon>
        <taxon>Embryophyta</taxon>
        <taxon>Tracheophyta</taxon>
        <taxon>Spermatophyta</taxon>
        <taxon>Magnoliopsida</taxon>
        <taxon>eudicotyledons</taxon>
        <taxon>Gunneridae</taxon>
        <taxon>Pentapetalae</taxon>
        <taxon>rosids</taxon>
        <taxon>malvids</taxon>
        <taxon>Sapindales</taxon>
        <taxon>Sapindaceae</taxon>
        <taxon>Hippocastanoideae</taxon>
        <taxon>Acereae</taxon>
        <taxon>Acer</taxon>
    </lineage>
</organism>
<dbReference type="Proteomes" id="UP001064489">
    <property type="component" value="Chromosome 4"/>
</dbReference>
<feature type="transmembrane region" description="Helical" evidence="1">
    <location>
        <begin position="98"/>
        <end position="119"/>
    </location>
</feature>
<protein>
    <submittedName>
        <fullName evidence="2">Uncharacterized protein</fullName>
    </submittedName>
</protein>
<keyword evidence="3" id="KW-1185">Reference proteome</keyword>
<evidence type="ECO:0000313" key="3">
    <source>
        <dbReference type="Proteomes" id="UP001064489"/>
    </source>
</evidence>